<feature type="transmembrane region" description="Helical" evidence="5">
    <location>
        <begin position="547"/>
        <end position="573"/>
    </location>
</feature>
<feature type="domain" description="Ig-like" evidence="6">
    <location>
        <begin position="241"/>
        <end position="329"/>
    </location>
</feature>
<reference evidence="8" key="1">
    <citation type="submission" date="2025-08" db="UniProtKB">
        <authorList>
            <consortium name="RefSeq"/>
        </authorList>
    </citation>
    <scope>IDENTIFICATION</scope>
    <source>
        <tissue evidence="8">Whole organism</tissue>
    </source>
</reference>
<evidence type="ECO:0000256" key="2">
    <source>
        <dbReference type="ARBA" id="ARBA00023136"/>
    </source>
</evidence>
<dbReference type="InterPro" id="IPR007110">
    <property type="entry name" value="Ig-like_dom"/>
</dbReference>
<dbReference type="SMART" id="SM00408">
    <property type="entry name" value="IGc2"/>
    <property type="match status" value="4"/>
</dbReference>
<protein>
    <submittedName>
        <fullName evidence="8">Nephrin</fullName>
    </submittedName>
</protein>
<feature type="compositionally biased region" description="Polar residues" evidence="4">
    <location>
        <begin position="899"/>
        <end position="912"/>
    </location>
</feature>
<evidence type="ECO:0000256" key="4">
    <source>
        <dbReference type="SAM" id="MobiDB-lite"/>
    </source>
</evidence>
<evidence type="ECO:0000313" key="8">
    <source>
        <dbReference type="RefSeq" id="XP_047739735.1"/>
    </source>
</evidence>
<evidence type="ECO:0000256" key="1">
    <source>
        <dbReference type="ARBA" id="ARBA00004167"/>
    </source>
</evidence>
<comment type="subcellular location">
    <subcellularLocation>
        <location evidence="1">Membrane</location>
        <topology evidence="1">Single-pass membrane protein</topology>
    </subcellularLocation>
</comment>
<dbReference type="Pfam" id="PF13927">
    <property type="entry name" value="Ig_3"/>
    <property type="match status" value="1"/>
</dbReference>
<dbReference type="Pfam" id="PF08205">
    <property type="entry name" value="C2-set_2"/>
    <property type="match status" value="1"/>
</dbReference>
<keyword evidence="5" id="KW-0812">Transmembrane</keyword>
<dbReference type="Proteomes" id="UP000694843">
    <property type="component" value="Unplaced"/>
</dbReference>
<keyword evidence="7" id="KW-1185">Reference proteome</keyword>
<dbReference type="InterPro" id="IPR013783">
    <property type="entry name" value="Ig-like_fold"/>
</dbReference>
<evidence type="ECO:0000313" key="7">
    <source>
        <dbReference type="Proteomes" id="UP000694843"/>
    </source>
</evidence>
<evidence type="ECO:0000256" key="3">
    <source>
        <dbReference type="ARBA" id="ARBA00023157"/>
    </source>
</evidence>
<dbReference type="SUPFAM" id="SSF48726">
    <property type="entry name" value="Immunoglobulin"/>
    <property type="match status" value="4"/>
</dbReference>
<dbReference type="InterPro" id="IPR036179">
    <property type="entry name" value="Ig-like_dom_sf"/>
</dbReference>
<dbReference type="PANTHER" id="PTHR23278:SF19">
    <property type="entry name" value="OBSCURIN"/>
    <property type="match status" value="1"/>
</dbReference>
<dbReference type="InterPro" id="IPR003598">
    <property type="entry name" value="Ig_sub2"/>
</dbReference>
<dbReference type="GO" id="GO:0016020">
    <property type="term" value="C:membrane"/>
    <property type="evidence" value="ECO:0007669"/>
    <property type="project" value="UniProtKB-SubCell"/>
</dbReference>
<dbReference type="Gene3D" id="2.60.40.10">
    <property type="entry name" value="Immunoglobulins"/>
    <property type="match status" value="4"/>
</dbReference>
<gene>
    <name evidence="8" type="primary">LOC108678755</name>
</gene>
<accession>A0A979FUF9</accession>
<dbReference type="Pfam" id="PF00047">
    <property type="entry name" value="ig"/>
    <property type="match status" value="1"/>
</dbReference>
<feature type="domain" description="Ig-like" evidence="6">
    <location>
        <begin position="141"/>
        <end position="236"/>
    </location>
</feature>
<dbReference type="RefSeq" id="XP_047739735.1">
    <property type="nucleotide sequence ID" value="XM_047883779.1"/>
</dbReference>
<feature type="domain" description="Ig-like" evidence="6">
    <location>
        <begin position="334"/>
        <end position="427"/>
    </location>
</feature>
<dbReference type="SMART" id="SM00409">
    <property type="entry name" value="IG"/>
    <property type="match status" value="3"/>
</dbReference>
<sequence length="926" mass="99373">MDDHGDFSCRVEYVKSPTTTAAFTLFVIVPPGPPTITWSGQPVVEAVGPLQEGQHAELVCTSVGGRPPPSVTWWKGDKKIGAREEVGVSGGGVMEISSKIRVFGGRDLAFVPLKCKAQIHPRGVITIPPRIASVTLNVTLPPLQVEIRGGEHPANEGSSVRLVCVTSGSHPPAVVTWWKGGSLITSVTHTMADGGNVTSAAVVLSVTSEEDGTVVTCQSKNPALPSPALTDSLTLSVLYEPRVELQARDSVTQLKEGESAELLCRVRANPPAHLYAWYLNGAAVVQDSVTVVRAGRLSLPSVRPHQAGRYTCEATNIIGATTSNALHITVLHKPRCAKGFQSRSERVARGDTVRVTCRVDASPATSLAYTWTRLTDDGRETLLPYMATNDGLTSTIEVTPVAVADYQTLVCRAANSIGRQQEGCQVTLIPSGPPDPPYDCRGEAGAEKGSLVVTCIEGFNGGLPQQFTLQAWQSDTLVANMTSEFPEWGVGGLAELKELKVQISAHNQQGSSDVLTLDLPNIAATQQLQDRHRLLKQKDTELLAPGWLPAVLGGIVSTLVLLLVVLLVSVTILHRRRRRNIRRRQDSIKQMMAKSTPEDDEVATAFTAVHADATKLASLRHQPDVLLLKPSSRQSTRTSTPLDAENGSRLHLNPCSDVHSCHSPCGHACEEGSLLAALQIHHNPELAAGSSSVCSDTDSDNAVLCSPTMECRSIHSPHCSALRRGHTHSVCSPTRRVRCMCMTKHSPHSVMACRSRAEEVRLGSQEAEDSGLEDTVGSAENLSASGCPRCLINASSAAPPRQSFSSPDINVASSGSLNKLQQCRWQQSLKRISIDGQSSGVGRPRARRTHFASIHKPSASQYFDEPKYVSLTRPFQGSASTATDKKPLFAKDNAAQIIPNQTKNLKSPSKSVNKIAPLSPCRESEV</sequence>
<evidence type="ECO:0000256" key="5">
    <source>
        <dbReference type="SAM" id="Phobius"/>
    </source>
</evidence>
<keyword evidence="2 5" id="KW-0472">Membrane</keyword>
<dbReference type="InterPro" id="IPR013162">
    <property type="entry name" value="CD80_C2-set"/>
</dbReference>
<feature type="region of interest" description="Disordered" evidence="4">
    <location>
        <begin position="899"/>
        <end position="926"/>
    </location>
</feature>
<keyword evidence="3" id="KW-1015">Disulfide bond</keyword>
<dbReference type="PANTHER" id="PTHR23278">
    <property type="entry name" value="SIDESTEP PROTEIN"/>
    <property type="match status" value="1"/>
</dbReference>
<dbReference type="OrthoDB" id="547680at2759"/>
<dbReference type="OMA" id="GHACEEG"/>
<keyword evidence="5" id="KW-1133">Transmembrane helix</keyword>
<dbReference type="GeneID" id="108678755"/>
<organism evidence="7 8">
    <name type="scientific">Hyalella azteca</name>
    <name type="common">Amphipod</name>
    <dbReference type="NCBI Taxonomy" id="294128"/>
    <lineage>
        <taxon>Eukaryota</taxon>
        <taxon>Metazoa</taxon>
        <taxon>Ecdysozoa</taxon>
        <taxon>Arthropoda</taxon>
        <taxon>Crustacea</taxon>
        <taxon>Multicrustacea</taxon>
        <taxon>Malacostraca</taxon>
        <taxon>Eumalacostraca</taxon>
        <taxon>Peracarida</taxon>
        <taxon>Amphipoda</taxon>
        <taxon>Senticaudata</taxon>
        <taxon>Talitrida</taxon>
        <taxon>Talitroidea</taxon>
        <taxon>Hyalellidae</taxon>
        <taxon>Hyalella</taxon>
    </lineage>
</organism>
<feature type="domain" description="Ig-like" evidence="6">
    <location>
        <begin position="42"/>
        <end position="75"/>
    </location>
</feature>
<dbReference type="InterPro" id="IPR013151">
    <property type="entry name" value="Immunoglobulin_dom"/>
</dbReference>
<dbReference type="PROSITE" id="PS50835">
    <property type="entry name" value="IG_LIKE"/>
    <property type="match status" value="4"/>
</dbReference>
<dbReference type="KEGG" id="hazt:108678755"/>
<proteinExistence type="predicted"/>
<name>A0A979FUF9_HYAAZ</name>
<evidence type="ECO:0000259" key="6">
    <source>
        <dbReference type="PROSITE" id="PS50835"/>
    </source>
</evidence>
<dbReference type="AlphaFoldDB" id="A0A979FUF9"/>
<dbReference type="InterPro" id="IPR003599">
    <property type="entry name" value="Ig_sub"/>
</dbReference>